<accession>A0A3B6QKK9</accession>
<evidence type="ECO:0000313" key="2">
    <source>
        <dbReference type="Proteomes" id="UP000019116"/>
    </source>
</evidence>
<dbReference type="Gramene" id="TraesCS6D03G0844000.1">
    <property type="protein sequence ID" value="TraesCS6D03G0844000.1.CDS1"/>
    <property type="gene ID" value="TraesCS6D03G0844000"/>
</dbReference>
<dbReference type="AlphaFoldDB" id="A0A3B6QKK9"/>
<dbReference type="Gramene" id="TraesCS6D02G365500.1">
    <property type="protein sequence ID" value="TraesCS6D02G365500.1.cds1"/>
    <property type="gene ID" value="TraesCS6D02G365500"/>
</dbReference>
<organism evidence="1">
    <name type="scientific">Triticum aestivum</name>
    <name type="common">Wheat</name>
    <dbReference type="NCBI Taxonomy" id="4565"/>
    <lineage>
        <taxon>Eukaryota</taxon>
        <taxon>Viridiplantae</taxon>
        <taxon>Streptophyta</taxon>
        <taxon>Embryophyta</taxon>
        <taxon>Tracheophyta</taxon>
        <taxon>Spermatophyta</taxon>
        <taxon>Magnoliopsida</taxon>
        <taxon>Liliopsida</taxon>
        <taxon>Poales</taxon>
        <taxon>Poaceae</taxon>
        <taxon>BOP clade</taxon>
        <taxon>Pooideae</taxon>
        <taxon>Triticodae</taxon>
        <taxon>Triticeae</taxon>
        <taxon>Triticinae</taxon>
        <taxon>Triticum</taxon>
    </lineage>
</organism>
<sequence length="318" mass="35282">MAARVASSLARWRTMNVIRMDDVSWPAMRATMALSTISSSLSSRSPWPSVRPSRQVMRSLLRCALPCSGWHRLAFFSRVIPASTRRALPLALRLRLNAVNGRFTGMAHMPFIMCAKSPASASRTAPLSRPKSSAEMMSNVSRFISGSTVTVPRPAQFSPTWRRTSASIPPTYILSMSGLRNSSRAPRTRRWSAPWRSRMLFSPSIRCTDRGCRVESALLKKRNLLAAGPARSTVGVPNSDSFDTGPYMSIRSCTHRLPPSPPRMARRRPRLWPITGRPREPGGRLAGRLFLALVRRWMAMDEAATTSATTMAKLSIGE</sequence>
<dbReference type="EnsemblPlants" id="TraesCS6D02G365500.1">
    <property type="protein sequence ID" value="TraesCS6D02G365500.1.cds1"/>
    <property type="gene ID" value="TraesCS6D02G365500"/>
</dbReference>
<keyword evidence="2" id="KW-1185">Reference proteome</keyword>
<protein>
    <submittedName>
        <fullName evidence="1">Uncharacterized protein</fullName>
    </submittedName>
</protein>
<dbReference type="Proteomes" id="UP000019116">
    <property type="component" value="Chromosome 6D"/>
</dbReference>
<proteinExistence type="predicted"/>
<dbReference type="OrthoDB" id="10578882at2759"/>
<reference evidence="1" key="1">
    <citation type="submission" date="2018-08" db="EMBL/GenBank/DDBJ databases">
        <authorList>
            <person name="Rossello M."/>
        </authorList>
    </citation>
    <scope>NUCLEOTIDE SEQUENCE [LARGE SCALE GENOMIC DNA]</scope>
    <source>
        <strain evidence="1">cv. Chinese Spring</strain>
    </source>
</reference>
<name>A0A3B6QKK9_WHEAT</name>
<reference evidence="1" key="2">
    <citation type="submission" date="2018-10" db="UniProtKB">
        <authorList>
            <consortium name="EnsemblPlants"/>
        </authorList>
    </citation>
    <scope>IDENTIFICATION</scope>
</reference>
<evidence type="ECO:0000313" key="1">
    <source>
        <dbReference type="EnsemblPlants" id="TraesCS6D02G365500.1.cds1"/>
    </source>
</evidence>